<protein>
    <submittedName>
        <fullName evidence="2">Uncharacterized protein</fullName>
    </submittedName>
</protein>
<organism evidence="2 3">
    <name type="scientific">Penicillium nalgiovense</name>
    <dbReference type="NCBI Taxonomy" id="60175"/>
    <lineage>
        <taxon>Eukaryota</taxon>
        <taxon>Fungi</taxon>
        <taxon>Dikarya</taxon>
        <taxon>Ascomycota</taxon>
        <taxon>Pezizomycotina</taxon>
        <taxon>Eurotiomycetes</taxon>
        <taxon>Eurotiomycetidae</taxon>
        <taxon>Eurotiales</taxon>
        <taxon>Aspergillaceae</taxon>
        <taxon>Penicillium</taxon>
    </lineage>
</organism>
<evidence type="ECO:0000256" key="1">
    <source>
        <dbReference type="SAM" id="SignalP"/>
    </source>
</evidence>
<sequence>MQTILTVVYLLCYLTTMVEGLTRYHNTPPSDVIIVHDRQSLNDLVKVNPETILHSENGGYYLKNMEEEVVAITADDLCKELDAAFASIDAGIIGDDSGPVDLESESLGGANITKRLSCYPHCMHNSCSHPRCFNSATCLTYTSCHVCSTSSRKLCI</sequence>
<name>A0A9W4MVH7_PENNA</name>
<accession>A0A9W4MVH7</accession>
<evidence type="ECO:0000313" key="2">
    <source>
        <dbReference type="EMBL" id="CAG8105186.1"/>
    </source>
</evidence>
<proteinExistence type="predicted"/>
<keyword evidence="1" id="KW-0732">Signal</keyword>
<evidence type="ECO:0000313" key="3">
    <source>
        <dbReference type="Proteomes" id="UP001153461"/>
    </source>
</evidence>
<dbReference type="AlphaFoldDB" id="A0A9W4MVH7"/>
<comment type="caution">
    <text evidence="2">The sequence shown here is derived from an EMBL/GenBank/DDBJ whole genome shotgun (WGS) entry which is preliminary data.</text>
</comment>
<dbReference type="OrthoDB" id="5961at2759"/>
<feature type="chain" id="PRO_5040994418" evidence="1">
    <location>
        <begin position="21"/>
        <end position="156"/>
    </location>
</feature>
<gene>
    <name evidence="2" type="ORF">PNAL_LOCUS4812</name>
</gene>
<reference evidence="2" key="1">
    <citation type="submission" date="2021-07" db="EMBL/GenBank/DDBJ databases">
        <authorList>
            <person name="Branca A.L. A."/>
        </authorList>
    </citation>
    <scope>NUCLEOTIDE SEQUENCE</scope>
</reference>
<dbReference type="EMBL" id="CAJVNV010000199">
    <property type="protein sequence ID" value="CAG8105186.1"/>
    <property type="molecule type" value="Genomic_DNA"/>
</dbReference>
<feature type="signal peptide" evidence="1">
    <location>
        <begin position="1"/>
        <end position="20"/>
    </location>
</feature>
<dbReference type="Proteomes" id="UP001153461">
    <property type="component" value="Unassembled WGS sequence"/>
</dbReference>